<sequence length="85" mass="9808">MVCRAVFDTYRRHFDKNIVFDTIFDMEYFVSTYQIHLFDIPSSVNRRTKVFGRGTFPDAGDQQTSDALWAPCRNGRQTGHGRGGQ</sequence>
<accession>A0ABN8IZC2</accession>
<evidence type="ECO:0000313" key="2">
    <source>
        <dbReference type="EMBL" id="CAH2071953.1"/>
    </source>
</evidence>
<evidence type="ECO:0000256" key="1">
    <source>
        <dbReference type="SAM" id="MobiDB-lite"/>
    </source>
</evidence>
<organism evidence="2 3">
    <name type="scientific">Iphiclides podalirius</name>
    <name type="common">scarce swallowtail</name>
    <dbReference type="NCBI Taxonomy" id="110791"/>
    <lineage>
        <taxon>Eukaryota</taxon>
        <taxon>Metazoa</taxon>
        <taxon>Ecdysozoa</taxon>
        <taxon>Arthropoda</taxon>
        <taxon>Hexapoda</taxon>
        <taxon>Insecta</taxon>
        <taxon>Pterygota</taxon>
        <taxon>Neoptera</taxon>
        <taxon>Endopterygota</taxon>
        <taxon>Lepidoptera</taxon>
        <taxon>Glossata</taxon>
        <taxon>Ditrysia</taxon>
        <taxon>Papilionoidea</taxon>
        <taxon>Papilionidae</taxon>
        <taxon>Papilioninae</taxon>
        <taxon>Iphiclides</taxon>
    </lineage>
</organism>
<evidence type="ECO:0000313" key="3">
    <source>
        <dbReference type="Proteomes" id="UP000837857"/>
    </source>
</evidence>
<gene>
    <name evidence="2" type="ORF">IPOD504_LOCUS15339</name>
</gene>
<dbReference type="Proteomes" id="UP000837857">
    <property type="component" value="Chromosome 6"/>
</dbReference>
<protein>
    <submittedName>
        <fullName evidence="2">Uncharacterized protein</fullName>
    </submittedName>
</protein>
<feature type="non-terminal residue" evidence="2">
    <location>
        <position position="85"/>
    </location>
</feature>
<keyword evidence="3" id="KW-1185">Reference proteome</keyword>
<proteinExistence type="predicted"/>
<name>A0ABN8IZC2_9NEOP</name>
<dbReference type="EMBL" id="OW152818">
    <property type="protein sequence ID" value="CAH2071953.1"/>
    <property type="molecule type" value="Genomic_DNA"/>
</dbReference>
<feature type="region of interest" description="Disordered" evidence="1">
    <location>
        <begin position="53"/>
        <end position="85"/>
    </location>
</feature>
<reference evidence="2" key="1">
    <citation type="submission" date="2022-03" db="EMBL/GenBank/DDBJ databases">
        <authorList>
            <person name="Martin H S."/>
        </authorList>
    </citation>
    <scope>NUCLEOTIDE SEQUENCE</scope>
</reference>